<proteinExistence type="predicted"/>
<reference evidence="2 3" key="1">
    <citation type="journal article" date="2011" name="Stand. Genomic Sci.">
        <title>Non-contiguous finished genome sequence and contextual data of the filamentous soil bacterium Ktedonobacter racemifer type strain (SOSP1-21).</title>
        <authorList>
            <person name="Chang Y.J."/>
            <person name="Land M."/>
            <person name="Hauser L."/>
            <person name="Chertkov O."/>
            <person name="Del Rio T.G."/>
            <person name="Nolan M."/>
            <person name="Copeland A."/>
            <person name="Tice H."/>
            <person name="Cheng J.F."/>
            <person name="Lucas S."/>
            <person name="Han C."/>
            <person name="Goodwin L."/>
            <person name="Pitluck S."/>
            <person name="Ivanova N."/>
            <person name="Ovchinikova G."/>
            <person name="Pati A."/>
            <person name="Chen A."/>
            <person name="Palaniappan K."/>
            <person name="Mavromatis K."/>
            <person name="Liolios K."/>
            <person name="Brettin T."/>
            <person name="Fiebig A."/>
            <person name="Rohde M."/>
            <person name="Abt B."/>
            <person name="Goker M."/>
            <person name="Detter J.C."/>
            <person name="Woyke T."/>
            <person name="Bristow J."/>
            <person name="Eisen J.A."/>
            <person name="Markowitz V."/>
            <person name="Hugenholtz P."/>
            <person name="Kyrpides N.C."/>
            <person name="Klenk H.P."/>
            <person name="Lapidus A."/>
        </authorList>
    </citation>
    <scope>NUCLEOTIDE SEQUENCE [LARGE SCALE GENOMIC DNA]</scope>
    <source>
        <strain evidence="3">DSM 44963</strain>
    </source>
</reference>
<evidence type="ECO:0000313" key="3">
    <source>
        <dbReference type="Proteomes" id="UP000004508"/>
    </source>
</evidence>
<gene>
    <name evidence="2" type="ORF">Krac_10676</name>
</gene>
<accession>D6TI83</accession>
<keyword evidence="3" id="KW-1185">Reference proteome</keyword>
<protein>
    <submittedName>
        <fullName evidence="2">Uncharacterized protein</fullName>
    </submittedName>
</protein>
<comment type="caution">
    <text evidence="2">The sequence shown here is derived from an EMBL/GenBank/DDBJ whole genome shotgun (WGS) entry which is preliminary data.</text>
</comment>
<sequence>MREKRKKSHRPSGGNRRVDQVDNEEATFNPYLKAAILKVVENQVRNSDPPETQLALERLLGRGYSRKQAIEMIGSAVVEEIWAVMHDHKPFDRARFTTLLEQLG</sequence>
<dbReference type="EMBL" id="ADVG01000001">
    <property type="protein sequence ID" value="EFH89140.1"/>
    <property type="molecule type" value="Genomic_DNA"/>
</dbReference>
<dbReference type="AlphaFoldDB" id="D6TI83"/>
<dbReference type="InParanoid" id="D6TI83"/>
<dbReference type="RefSeq" id="WP_007905513.1">
    <property type="nucleotide sequence ID" value="NZ_ADVG01000001.1"/>
</dbReference>
<feature type="compositionally biased region" description="Basic residues" evidence="1">
    <location>
        <begin position="1"/>
        <end position="10"/>
    </location>
</feature>
<organism evidence="2 3">
    <name type="scientific">Ktedonobacter racemifer DSM 44963</name>
    <dbReference type="NCBI Taxonomy" id="485913"/>
    <lineage>
        <taxon>Bacteria</taxon>
        <taxon>Bacillati</taxon>
        <taxon>Chloroflexota</taxon>
        <taxon>Ktedonobacteria</taxon>
        <taxon>Ktedonobacterales</taxon>
        <taxon>Ktedonobacteraceae</taxon>
        <taxon>Ktedonobacter</taxon>
    </lineage>
</organism>
<evidence type="ECO:0000256" key="1">
    <source>
        <dbReference type="SAM" id="MobiDB-lite"/>
    </source>
</evidence>
<dbReference type="Proteomes" id="UP000004508">
    <property type="component" value="Unassembled WGS sequence"/>
</dbReference>
<feature type="region of interest" description="Disordered" evidence="1">
    <location>
        <begin position="1"/>
        <end position="24"/>
    </location>
</feature>
<dbReference type="STRING" id="485913.Krac_10676"/>
<name>D6TI83_KTERA</name>
<dbReference type="OrthoDB" id="1446899at2"/>
<evidence type="ECO:0000313" key="2">
    <source>
        <dbReference type="EMBL" id="EFH89140.1"/>
    </source>
</evidence>